<organism evidence="1 2">
    <name type="scientific">Tritonibacter multivorans</name>
    <dbReference type="NCBI Taxonomy" id="928856"/>
    <lineage>
        <taxon>Bacteria</taxon>
        <taxon>Pseudomonadati</taxon>
        <taxon>Pseudomonadota</taxon>
        <taxon>Alphaproteobacteria</taxon>
        <taxon>Rhodobacterales</taxon>
        <taxon>Paracoccaceae</taxon>
        <taxon>Tritonibacter</taxon>
    </lineage>
</organism>
<dbReference type="AlphaFoldDB" id="A0A0P1GFL7"/>
<proteinExistence type="predicted"/>
<sequence>MTANVATFSAFLVSKVAVPKPGARRQPASAGAASPIWPRALNARQLCDEKAAF</sequence>
<keyword evidence="2" id="KW-1185">Reference proteome</keyword>
<protein>
    <submittedName>
        <fullName evidence="1">Uncharacterized protein</fullName>
    </submittedName>
</protein>
<accession>A0A0P1GFL7</accession>
<name>A0A0P1GFL7_9RHOB</name>
<dbReference type="Proteomes" id="UP000052022">
    <property type="component" value="Unassembled WGS sequence"/>
</dbReference>
<dbReference type="STRING" id="928856.SAMN04488049_10445"/>
<reference evidence="1 2" key="1">
    <citation type="submission" date="2015-09" db="EMBL/GenBank/DDBJ databases">
        <authorList>
            <consortium name="Swine Surveillance"/>
        </authorList>
    </citation>
    <scope>NUCLEOTIDE SEQUENCE [LARGE SCALE GENOMIC DNA]</scope>
    <source>
        <strain evidence="1 2">CECT 7557</strain>
    </source>
</reference>
<dbReference type="EMBL" id="CYSD01000039">
    <property type="protein sequence ID" value="CUH80188.1"/>
    <property type="molecule type" value="Genomic_DNA"/>
</dbReference>
<evidence type="ECO:0000313" key="2">
    <source>
        <dbReference type="Proteomes" id="UP000052022"/>
    </source>
</evidence>
<evidence type="ECO:0000313" key="1">
    <source>
        <dbReference type="EMBL" id="CUH80188.1"/>
    </source>
</evidence>
<gene>
    <name evidence="1" type="ORF">TRM7557_02763</name>
</gene>